<proteinExistence type="predicted"/>
<evidence type="ECO:0000256" key="1">
    <source>
        <dbReference type="SAM" id="Phobius"/>
    </source>
</evidence>
<reference evidence="2 3" key="1">
    <citation type="journal article" date="2015" name="Nature">
        <title>rRNA introns, odd ribosomes, and small enigmatic genomes across a large radiation of phyla.</title>
        <authorList>
            <person name="Brown C.T."/>
            <person name="Hug L.A."/>
            <person name="Thomas B.C."/>
            <person name="Sharon I."/>
            <person name="Castelle C.J."/>
            <person name="Singh A."/>
            <person name="Wilkins M.J."/>
            <person name="Williams K.H."/>
            <person name="Banfield J.F."/>
        </authorList>
    </citation>
    <scope>NUCLEOTIDE SEQUENCE [LARGE SCALE GENOMIC DNA]</scope>
</reference>
<dbReference type="Gene3D" id="2.60.40.10">
    <property type="entry name" value="Immunoglobulins"/>
    <property type="match status" value="1"/>
</dbReference>
<organism evidence="2 3">
    <name type="scientific">Candidatus Kaiserbacteria bacterium GW2011_GWA2_49_19</name>
    <dbReference type="NCBI Taxonomy" id="1618669"/>
    <lineage>
        <taxon>Bacteria</taxon>
        <taxon>Candidatus Kaiseribacteriota</taxon>
    </lineage>
</organism>
<feature type="transmembrane region" description="Helical" evidence="1">
    <location>
        <begin position="112"/>
        <end position="132"/>
    </location>
</feature>
<dbReference type="InterPro" id="IPR001387">
    <property type="entry name" value="Cro/C1-type_HTH"/>
</dbReference>
<keyword evidence="1" id="KW-1133">Transmembrane helix</keyword>
<dbReference type="Pfam" id="PF09136">
    <property type="entry name" value="Glucodextran_B"/>
    <property type="match status" value="1"/>
</dbReference>
<comment type="caution">
    <text evidence="2">The sequence shown here is derived from an EMBL/GenBank/DDBJ whole genome shotgun (WGS) entry which is preliminary data.</text>
</comment>
<dbReference type="GO" id="GO:0003677">
    <property type="term" value="F:DNA binding"/>
    <property type="evidence" value="ECO:0007669"/>
    <property type="project" value="InterPro"/>
</dbReference>
<dbReference type="Pfam" id="PF13413">
    <property type="entry name" value="HTH_25"/>
    <property type="match status" value="1"/>
</dbReference>
<dbReference type="PANTHER" id="PTHR34475">
    <property type="match status" value="1"/>
</dbReference>
<dbReference type="InterPro" id="IPR013783">
    <property type="entry name" value="Ig-like_fold"/>
</dbReference>
<protein>
    <submittedName>
        <fullName evidence="2">Transcriptional regulator, XRE family</fullName>
    </submittedName>
</protein>
<evidence type="ECO:0000313" key="2">
    <source>
        <dbReference type="EMBL" id="KKW09342.1"/>
    </source>
</evidence>
<dbReference type="EMBL" id="LCPZ01000003">
    <property type="protein sequence ID" value="KKW09342.1"/>
    <property type="molecule type" value="Genomic_DNA"/>
</dbReference>
<dbReference type="SUPFAM" id="SSF47413">
    <property type="entry name" value="lambda repressor-like DNA-binding domains"/>
    <property type="match status" value="1"/>
</dbReference>
<dbReference type="CDD" id="cd00093">
    <property type="entry name" value="HTH_XRE"/>
    <property type="match status" value="1"/>
</dbReference>
<evidence type="ECO:0000313" key="3">
    <source>
        <dbReference type="Proteomes" id="UP000033965"/>
    </source>
</evidence>
<sequence>MSIFCYKNLALADRLGERLQKKRRGLQLTIAELARRTRIAPKHLSALEQSNFTELPKAKAFRLAYVREYATALSLKGDECVEQFTREDGLSDAPLIHPHRAIRGFPFASVSLFLRNALVLGGAALFAGYLLWQVRGVLEPPRLVVYSPIEGQVSRAPVALVQGETEPETRLTVNGQNIMVNDQGAFETKIDLSTGLNTIIITAEKKHGKTTAVTRHLVVQQKNKNEQLTINN</sequence>
<dbReference type="PANTHER" id="PTHR34475:SF1">
    <property type="entry name" value="CYTOSKELETON PROTEIN RODZ"/>
    <property type="match status" value="1"/>
</dbReference>
<dbReference type="InterPro" id="IPR050400">
    <property type="entry name" value="Bact_Cytoskel_RodZ"/>
</dbReference>
<accession>A0A0G1Y367</accession>
<keyword evidence="1" id="KW-0812">Transmembrane</keyword>
<gene>
    <name evidence="2" type="ORF">UY44_C0003G0015</name>
</gene>
<keyword evidence="1" id="KW-0472">Membrane</keyword>
<dbReference type="Proteomes" id="UP000033965">
    <property type="component" value="Unassembled WGS sequence"/>
</dbReference>
<dbReference type="InterPro" id="IPR010982">
    <property type="entry name" value="Lambda_DNA-bd_dom_sf"/>
</dbReference>
<dbReference type="Gene3D" id="1.10.260.40">
    <property type="entry name" value="lambda repressor-like DNA-binding domains"/>
    <property type="match status" value="1"/>
</dbReference>
<dbReference type="AlphaFoldDB" id="A0A0G1Y367"/>
<name>A0A0G1Y367_9BACT</name>